<comment type="similarity">
    <text evidence="1">Belongs to the synembryn family.</text>
</comment>
<evidence type="ECO:0000256" key="1">
    <source>
        <dbReference type="ARBA" id="ARBA00009049"/>
    </source>
</evidence>
<dbReference type="Proteomes" id="UP001469553">
    <property type="component" value="Unassembled WGS sequence"/>
</dbReference>
<keyword evidence="3" id="KW-0143">Chaperone</keyword>
<evidence type="ECO:0000313" key="5">
    <source>
        <dbReference type="Proteomes" id="UP001469553"/>
    </source>
</evidence>
<organism evidence="4 5">
    <name type="scientific">Ameca splendens</name>
    <dbReference type="NCBI Taxonomy" id="208324"/>
    <lineage>
        <taxon>Eukaryota</taxon>
        <taxon>Metazoa</taxon>
        <taxon>Chordata</taxon>
        <taxon>Craniata</taxon>
        <taxon>Vertebrata</taxon>
        <taxon>Euteleostomi</taxon>
        <taxon>Actinopterygii</taxon>
        <taxon>Neopterygii</taxon>
        <taxon>Teleostei</taxon>
        <taxon>Neoteleostei</taxon>
        <taxon>Acanthomorphata</taxon>
        <taxon>Ovalentaria</taxon>
        <taxon>Atherinomorphae</taxon>
        <taxon>Cyprinodontiformes</taxon>
        <taxon>Goodeidae</taxon>
        <taxon>Ameca</taxon>
    </lineage>
</organism>
<accession>A0ABV0YJ68</accession>
<dbReference type="PANTHER" id="PTHR12425:SF4">
    <property type="entry name" value="SYNEMBRYN-A"/>
    <property type="match status" value="1"/>
</dbReference>
<sequence>MRIIFSYMLLNYKNEMYVANCCFLNNILFIIFVKQHLGELVLSFLSRELQPSCLLACLETVRILTRDKHCMDPFISRSAMLTLARYAGIAIAHPAAPARDLLEESEGN</sequence>
<protein>
    <submittedName>
        <fullName evidence="4">Uncharacterized protein</fullName>
    </submittedName>
</protein>
<proteinExistence type="inferred from homology"/>
<dbReference type="InterPro" id="IPR019318">
    <property type="entry name" value="Gua_nucleotide_exch_fac_Ric8"/>
</dbReference>
<comment type="caution">
    <text evidence="4">The sequence shown here is derived from an EMBL/GenBank/DDBJ whole genome shotgun (WGS) entry which is preliminary data.</text>
</comment>
<keyword evidence="2" id="KW-0344">Guanine-nucleotide releasing factor</keyword>
<dbReference type="EMBL" id="JAHRIP010033005">
    <property type="protein sequence ID" value="MEQ2293508.1"/>
    <property type="molecule type" value="Genomic_DNA"/>
</dbReference>
<keyword evidence="5" id="KW-1185">Reference proteome</keyword>
<gene>
    <name evidence="4" type="ORF">AMECASPLE_034185</name>
</gene>
<name>A0ABV0YJ68_9TELE</name>
<reference evidence="4 5" key="1">
    <citation type="submission" date="2021-06" db="EMBL/GenBank/DDBJ databases">
        <authorList>
            <person name="Palmer J.M."/>
        </authorList>
    </citation>
    <scope>NUCLEOTIDE SEQUENCE [LARGE SCALE GENOMIC DNA]</scope>
    <source>
        <strain evidence="4 5">AS_MEX2019</strain>
        <tissue evidence="4">Muscle</tissue>
    </source>
</reference>
<evidence type="ECO:0000256" key="2">
    <source>
        <dbReference type="ARBA" id="ARBA00022658"/>
    </source>
</evidence>
<dbReference type="PANTHER" id="PTHR12425">
    <property type="entry name" value="SYNEMBRYN"/>
    <property type="match status" value="1"/>
</dbReference>
<evidence type="ECO:0000313" key="4">
    <source>
        <dbReference type="EMBL" id="MEQ2293508.1"/>
    </source>
</evidence>
<evidence type="ECO:0000256" key="3">
    <source>
        <dbReference type="ARBA" id="ARBA00023186"/>
    </source>
</evidence>